<accession>A0A8X6XAD7</accession>
<name>A0A8X6XAD7_9ARAC</name>
<dbReference type="AlphaFoldDB" id="A0A8X6XAD7"/>
<dbReference type="EMBL" id="BMAV01006856">
    <property type="protein sequence ID" value="GFY49180.1"/>
    <property type="molecule type" value="Genomic_DNA"/>
</dbReference>
<gene>
    <name evidence="1" type="primary">AVEN_160404_1</name>
    <name evidence="1" type="ORF">TNIN_285091</name>
</gene>
<reference evidence="1" key="1">
    <citation type="submission" date="2020-08" db="EMBL/GenBank/DDBJ databases">
        <title>Multicomponent nature underlies the extraordinary mechanical properties of spider dragline silk.</title>
        <authorList>
            <person name="Kono N."/>
            <person name="Nakamura H."/>
            <person name="Mori M."/>
            <person name="Yoshida Y."/>
            <person name="Ohtoshi R."/>
            <person name="Malay A.D."/>
            <person name="Moran D.A.P."/>
            <person name="Tomita M."/>
            <person name="Numata K."/>
            <person name="Arakawa K."/>
        </authorList>
    </citation>
    <scope>NUCLEOTIDE SEQUENCE</scope>
</reference>
<proteinExistence type="predicted"/>
<evidence type="ECO:0000313" key="1">
    <source>
        <dbReference type="EMBL" id="GFY49180.1"/>
    </source>
</evidence>
<organism evidence="1 2">
    <name type="scientific">Trichonephila inaurata madagascariensis</name>
    <dbReference type="NCBI Taxonomy" id="2747483"/>
    <lineage>
        <taxon>Eukaryota</taxon>
        <taxon>Metazoa</taxon>
        <taxon>Ecdysozoa</taxon>
        <taxon>Arthropoda</taxon>
        <taxon>Chelicerata</taxon>
        <taxon>Arachnida</taxon>
        <taxon>Araneae</taxon>
        <taxon>Araneomorphae</taxon>
        <taxon>Entelegynae</taxon>
        <taxon>Araneoidea</taxon>
        <taxon>Nephilidae</taxon>
        <taxon>Trichonephila</taxon>
        <taxon>Trichonephila inaurata</taxon>
    </lineage>
</organism>
<dbReference type="OrthoDB" id="8194935at2759"/>
<dbReference type="Proteomes" id="UP000886998">
    <property type="component" value="Unassembled WGS sequence"/>
</dbReference>
<sequence>MYHFNRHCFGVTCSPFVLAATIKTHINDYKITYREAYEMLNESLNVDPFFGGSTVQEAFKWTSDAVSILKEADMNMRKFDT</sequence>
<keyword evidence="2" id="KW-1185">Reference proteome</keyword>
<protein>
    <submittedName>
        <fullName evidence="1">Integrase catalytic domain-containing protein</fullName>
    </submittedName>
</protein>
<comment type="caution">
    <text evidence="1">The sequence shown here is derived from an EMBL/GenBank/DDBJ whole genome shotgun (WGS) entry which is preliminary data.</text>
</comment>
<evidence type="ECO:0000313" key="2">
    <source>
        <dbReference type="Proteomes" id="UP000886998"/>
    </source>
</evidence>